<keyword evidence="6" id="KW-0695">RNA-directed DNA polymerase</keyword>
<evidence type="ECO:0000256" key="5">
    <source>
        <dbReference type="ARBA" id="ARBA00022801"/>
    </source>
</evidence>
<dbReference type="Gene3D" id="3.10.20.370">
    <property type="match status" value="1"/>
</dbReference>
<dbReference type="CDD" id="cd09274">
    <property type="entry name" value="RNase_HI_RT_Ty3"/>
    <property type="match status" value="1"/>
</dbReference>
<dbReference type="InterPro" id="IPR012337">
    <property type="entry name" value="RNaseH-like_sf"/>
</dbReference>
<protein>
    <recommendedName>
        <fullName evidence="7">Integrase catalytic domain-containing protein</fullName>
    </recommendedName>
</protein>
<dbReference type="InterPro" id="IPR041588">
    <property type="entry name" value="Integrase_H2C2"/>
</dbReference>
<keyword evidence="5" id="KW-0378">Hydrolase</keyword>
<dbReference type="SUPFAM" id="SSF53098">
    <property type="entry name" value="Ribonuclease H-like"/>
    <property type="match status" value="1"/>
</dbReference>
<name>A0A6J8CQL6_MYTCO</name>
<dbReference type="PROSITE" id="PS50994">
    <property type="entry name" value="INTEGRASE"/>
    <property type="match status" value="1"/>
</dbReference>
<evidence type="ECO:0000256" key="3">
    <source>
        <dbReference type="ARBA" id="ARBA00022722"/>
    </source>
</evidence>
<accession>A0A6J8CQL6</accession>
<dbReference type="InterPro" id="IPR001584">
    <property type="entry name" value="Integrase_cat-core"/>
</dbReference>
<dbReference type="Pfam" id="PF17917">
    <property type="entry name" value="RT_RNaseH"/>
    <property type="match status" value="1"/>
</dbReference>
<evidence type="ECO:0000313" key="9">
    <source>
        <dbReference type="Proteomes" id="UP000507470"/>
    </source>
</evidence>
<dbReference type="GO" id="GO:0016787">
    <property type="term" value="F:hydrolase activity"/>
    <property type="evidence" value="ECO:0007669"/>
    <property type="project" value="UniProtKB-KW"/>
</dbReference>
<dbReference type="GO" id="GO:0003676">
    <property type="term" value="F:nucleic acid binding"/>
    <property type="evidence" value="ECO:0007669"/>
    <property type="project" value="InterPro"/>
</dbReference>
<dbReference type="FunFam" id="1.10.340.70:FF:000001">
    <property type="entry name" value="Retrovirus-related Pol polyprotein from transposon gypsy-like Protein"/>
    <property type="match status" value="1"/>
</dbReference>
<dbReference type="Gene3D" id="3.30.420.10">
    <property type="entry name" value="Ribonuclease H-like superfamily/Ribonuclease H"/>
    <property type="match status" value="1"/>
</dbReference>
<keyword evidence="1" id="KW-0808">Transferase</keyword>
<proteinExistence type="predicted"/>
<evidence type="ECO:0000256" key="2">
    <source>
        <dbReference type="ARBA" id="ARBA00022695"/>
    </source>
</evidence>
<dbReference type="SUPFAM" id="SSF56672">
    <property type="entry name" value="DNA/RNA polymerases"/>
    <property type="match status" value="1"/>
</dbReference>
<dbReference type="InterPro" id="IPR021109">
    <property type="entry name" value="Peptidase_aspartic_dom_sf"/>
</dbReference>
<dbReference type="GO" id="GO:0015074">
    <property type="term" value="P:DNA integration"/>
    <property type="evidence" value="ECO:0007669"/>
    <property type="project" value="InterPro"/>
</dbReference>
<evidence type="ECO:0000313" key="8">
    <source>
        <dbReference type="EMBL" id="CAC5397200.1"/>
    </source>
</evidence>
<evidence type="ECO:0000256" key="6">
    <source>
        <dbReference type="ARBA" id="ARBA00022918"/>
    </source>
</evidence>
<dbReference type="Pfam" id="PF17921">
    <property type="entry name" value="Integrase_H2C2"/>
    <property type="match status" value="1"/>
</dbReference>
<dbReference type="EMBL" id="CACVKT020005666">
    <property type="protein sequence ID" value="CAC5397200.1"/>
    <property type="molecule type" value="Genomic_DNA"/>
</dbReference>
<evidence type="ECO:0000256" key="1">
    <source>
        <dbReference type="ARBA" id="ARBA00022679"/>
    </source>
</evidence>
<organism evidence="8 9">
    <name type="scientific">Mytilus coruscus</name>
    <name type="common">Sea mussel</name>
    <dbReference type="NCBI Taxonomy" id="42192"/>
    <lineage>
        <taxon>Eukaryota</taxon>
        <taxon>Metazoa</taxon>
        <taxon>Spiralia</taxon>
        <taxon>Lophotrochozoa</taxon>
        <taxon>Mollusca</taxon>
        <taxon>Bivalvia</taxon>
        <taxon>Autobranchia</taxon>
        <taxon>Pteriomorphia</taxon>
        <taxon>Mytilida</taxon>
        <taxon>Mytiloidea</taxon>
        <taxon>Mytilidae</taxon>
        <taxon>Mytilinae</taxon>
        <taxon>Mytilus</taxon>
    </lineage>
</organism>
<dbReference type="FunFam" id="3.30.420.10:FF:000032">
    <property type="entry name" value="Retrovirus-related Pol polyprotein from transposon 297-like Protein"/>
    <property type="match status" value="1"/>
</dbReference>
<keyword evidence="9" id="KW-1185">Reference proteome</keyword>
<dbReference type="Proteomes" id="UP000507470">
    <property type="component" value="Unassembled WGS sequence"/>
</dbReference>
<dbReference type="Pfam" id="PF00665">
    <property type="entry name" value="rve"/>
    <property type="match status" value="1"/>
</dbReference>
<keyword evidence="2" id="KW-0548">Nucleotidyltransferase</keyword>
<dbReference type="PANTHER" id="PTHR37984">
    <property type="entry name" value="PROTEIN CBG26694"/>
    <property type="match status" value="1"/>
</dbReference>
<dbReference type="InterPro" id="IPR050951">
    <property type="entry name" value="Retrovirus_Pol_polyprotein"/>
</dbReference>
<sequence>MADGHHVRPLGTIKLPLLIDNQYIYQIFVVADIDIPVVLGYDFMYNKQCVIDVPNKNLLLNSQTVDCHLESQIPSLFKISIDKQVTIPPNSETIIHALPNEKLPYGTTMILDNTSQSFKNKGVLVAKSICTFKGDNLPLRVMNMTDLPQTLYKNTCAGTAETVCSENILGNINAEPDLVLPEHMQVVIEKCKSNLKVDQCKIVVDLLTKYSGAFAMSKNDLGRTDIIQHKINSGDAHPIKQNPRRVPLAQRKEVDEEIQRMLEGEFILDTDASGTGVGAVLSQINAEGKECVIAYFSRTLSKTERQYCVTRRELLAIVLAVKHFHHYFYGVKFTVRTDDGALNWLKNFKNPEGQLARWLEILGTYTFIIKHRAGLKHGNADGLSRRPRVNCKHCDTRDVTEVSYQIENPTIRSINMLDENETEDTPIITNWFNNKTPEEFKQAQLDDPIISRILTWKKSSDKPKWPEISHLSQHHKTYWSQWDRLTVVDGILYRKWENTTTNDINLQYVLPSADRNRVLLLLHNDQLGGHLGFKRTIARIRHRFYWAGYTSFVERWCPVTRTYKGNKYVIVVTDYFTRYAEAYGVTDIGAQTVADKLLEEFICRYGLPLQIHTDQGSQFTSDLFIQLSNKLHIDKTRNSPFHPQSSGLVERLNRTIEDMISKFVSKHQKDWDQYLPYLMMAYRSSVHETLGETYGKPQLLYITDLQNVMLKLKM</sequence>
<dbReference type="OrthoDB" id="10030726at2759"/>
<dbReference type="GO" id="GO:0003964">
    <property type="term" value="F:RNA-directed DNA polymerase activity"/>
    <property type="evidence" value="ECO:0007669"/>
    <property type="project" value="UniProtKB-KW"/>
</dbReference>
<dbReference type="PANTHER" id="PTHR37984:SF5">
    <property type="entry name" value="PROTEIN NYNRIN-LIKE"/>
    <property type="match status" value="1"/>
</dbReference>
<dbReference type="InterPro" id="IPR041373">
    <property type="entry name" value="RT_RNaseH"/>
</dbReference>
<gene>
    <name evidence="8" type="ORF">MCOR_31658</name>
</gene>
<keyword evidence="4" id="KW-0255">Endonuclease</keyword>
<dbReference type="Gene3D" id="1.10.340.70">
    <property type="match status" value="1"/>
</dbReference>
<reference evidence="8 9" key="1">
    <citation type="submission" date="2020-06" db="EMBL/GenBank/DDBJ databases">
        <authorList>
            <person name="Li R."/>
            <person name="Bekaert M."/>
        </authorList>
    </citation>
    <scope>NUCLEOTIDE SEQUENCE [LARGE SCALE GENOMIC DNA]</scope>
    <source>
        <strain evidence="9">wild</strain>
    </source>
</reference>
<dbReference type="GO" id="GO:0004519">
    <property type="term" value="F:endonuclease activity"/>
    <property type="evidence" value="ECO:0007669"/>
    <property type="project" value="UniProtKB-KW"/>
</dbReference>
<dbReference type="Gene3D" id="2.40.70.10">
    <property type="entry name" value="Acid Proteases"/>
    <property type="match status" value="1"/>
</dbReference>
<keyword evidence="3" id="KW-0540">Nuclease</keyword>
<evidence type="ECO:0000259" key="7">
    <source>
        <dbReference type="PROSITE" id="PS50994"/>
    </source>
</evidence>
<feature type="domain" description="Integrase catalytic" evidence="7">
    <location>
        <begin position="538"/>
        <end position="705"/>
    </location>
</feature>
<dbReference type="FunFam" id="3.10.20.370:FF:000001">
    <property type="entry name" value="Retrovirus-related Pol polyprotein from transposon 17.6-like protein"/>
    <property type="match status" value="1"/>
</dbReference>
<evidence type="ECO:0000256" key="4">
    <source>
        <dbReference type="ARBA" id="ARBA00022759"/>
    </source>
</evidence>
<dbReference type="AlphaFoldDB" id="A0A6J8CQL6"/>
<dbReference type="InterPro" id="IPR043502">
    <property type="entry name" value="DNA/RNA_pol_sf"/>
</dbReference>
<dbReference type="InterPro" id="IPR036397">
    <property type="entry name" value="RNaseH_sf"/>
</dbReference>